<keyword evidence="3" id="KW-0050">Antiport</keyword>
<feature type="transmembrane region" description="Helical" evidence="10">
    <location>
        <begin position="167"/>
        <end position="188"/>
    </location>
</feature>
<feature type="transmembrane region" description="Helical" evidence="10">
    <location>
        <begin position="397"/>
        <end position="418"/>
    </location>
</feature>
<dbReference type="PANTHER" id="PTHR43298:SF2">
    <property type="entry name" value="FMN_FAD EXPORTER YEEO-RELATED"/>
    <property type="match status" value="1"/>
</dbReference>
<evidence type="ECO:0000256" key="7">
    <source>
        <dbReference type="ARBA" id="ARBA00023065"/>
    </source>
</evidence>
<evidence type="ECO:0000313" key="12">
    <source>
        <dbReference type="Proteomes" id="UP000253941"/>
    </source>
</evidence>
<keyword evidence="5 10" id="KW-0812">Transmembrane</keyword>
<keyword evidence="2" id="KW-0813">Transport</keyword>
<dbReference type="AlphaFoldDB" id="A0A369TKJ1"/>
<dbReference type="RefSeq" id="WP_114580690.1">
    <property type="nucleotide sequence ID" value="NZ_QPMH01000002.1"/>
</dbReference>
<reference evidence="11 12" key="1">
    <citation type="submission" date="2018-07" db="EMBL/GenBank/DDBJ databases">
        <title>Venubactetium sediminum gen. nov., sp. nov., isolated from a marine solar saltern.</title>
        <authorList>
            <person name="Wang S."/>
        </authorList>
    </citation>
    <scope>NUCLEOTIDE SEQUENCE [LARGE SCALE GENOMIC DNA]</scope>
    <source>
        <strain evidence="11 12">WD2A32</strain>
    </source>
</reference>
<feature type="transmembrane region" description="Helical" evidence="10">
    <location>
        <begin position="61"/>
        <end position="82"/>
    </location>
</feature>
<dbReference type="PIRSF" id="PIRSF006603">
    <property type="entry name" value="DinF"/>
    <property type="match status" value="1"/>
</dbReference>
<evidence type="ECO:0000256" key="2">
    <source>
        <dbReference type="ARBA" id="ARBA00022448"/>
    </source>
</evidence>
<keyword evidence="8 10" id="KW-0472">Membrane</keyword>
<feature type="transmembrane region" description="Helical" evidence="10">
    <location>
        <begin position="103"/>
        <end position="127"/>
    </location>
</feature>
<feature type="transmembrane region" description="Helical" evidence="10">
    <location>
        <begin position="319"/>
        <end position="344"/>
    </location>
</feature>
<dbReference type="GO" id="GO:0015297">
    <property type="term" value="F:antiporter activity"/>
    <property type="evidence" value="ECO:0007669"/>
    <property type="project" value="UniProtKB-KW"/>
</dbReference>
<keyword evidence="12" id="KW-1185">Reference proteome</keyword>
<gene>
    <name evidence="11" type="ORF">DRB17_03065</name>
</gene>
<accession>A0A369TKJ1</accession>
<organism evidence="11 12">
    <name type="scientific">Ferruginivarius sediminum</name>
    <dbReference type="NCBI Taxonomy" id="2661937"/>
    <lineage>
        <taxon>Bacteria</taxon>
        <taxon>Pseudomonadati</taxon>
        <taxon>Pseudomonadota</taxon>
        <taxon>Alphaproteobacteria</taxon>
        <taxon>Rhodospirillales</taxon>
        <taxon>Rhodospirillaceae</taxon>
        <taxon>Ferruginivarius</taxon>
    </lineage>
</organism>
<name>A0A369TKJ1_9PROT</name>
<keyword evidence="6 10" id="KW-1133">Transmembrane helix</keyword>
<dbReference type="Pfam" id="PF01554">
    <property type="entry name" value="MatE"/>
    <property type="match status" value="2"/>
</dbReference>
<dbReference type="GO" id="GO:0042910">
    <property type="term" value="F:xenobiotic transmembrane transporter activity"/>
    <property type="evidence" value="ECO:0007669"/>
    <property type="project" value="InterPro"/>
</dbReference>
<evidence type="ECO:0000256" key="6">
    <source>
        <dbReference type="ARBA" id="ARBA00022989"/>
    </source>
</evidence>
<protein>
    <recommendedName>
        <fullName evidence="9">Multidrug-efflux transporter</fullName>
    </recommendedName>
</protein>
<evidence type="ECO:0000256" key="8">
    <source>
        <dbReference type="ARBA" id="ARBA00023136"/>
    </source>
</evidence>
<keyword evidence="4" id="KW-1003">Cell membrane</keyword>
<dbReference type="InterPro" id="IPR002528">
    <property type="entry name" value="MATE_fam"/>
</dbReference>
<proteinExistence type="predicted"/>
<dbReference type="InterPro" id="IPR048279">
    <property type="entry name" value="MdtK-like"/>
</dbReference>
<evidence type="ECO:0000256" key="1">
    <source>
        <dbReference type="ARBA" id="ARBA00004429"/>
    </source>
</evidence>
<dbReference type="EMBL" id="QPMH01000002">
    <property type="protein sequence ID" value="RDD63436.1"/>
    <property type="molecule type" value="Genomic_DNA"/>
</dbReference>
<feature type="transmembrane region" description="Helical" evidence="10">
    <location>
        <begin position="208"/>
        <end position="225"/>
    </location>
</feature>
<feature type="transmembrane region" description="Helical" evidence="10">
    <location>
        <begin position="424"/>
        <end position="442"/>
    </location>
</feature>
<feature type="transmembrane region" description="Helical" evidence="10">
    <location>
        <begin position="280"/>
        <end position="299"/>
    </location>
</feature>
<feature type="transmembrane region" description="Helical" evidence="10">
    <location>
        <begin position="139"/>
        <end position="160"/>
    </location>
</feature>
<evidence type="ECO:0000256" key="3">
    <source>
        <dbReference type="ARBA" id="ARBA00022449"/>
    </source>
</evidence>
<feature type="transmembrane region" description="Helical" evidence="10">
    <location>
        <begin position="246"/>
        <end position="268"/>
    </location>
</feature>
<evidence type="ECO:0000256" key="9">
    <source>
        <dbReference type="ARBA" id="ARBA00031636"/>
    </source>
</evidence>
<evidence type="ECO:0000313" key="11">
    <source>
        <dbReference type="EMBL" id="RDD63436.1"/>
    </source>
</evidence>
<feature type="transmembrane region" description="Helical" evidence="10">
    <location>
        <begin position="21"/>
        <end position="41"/>
    </location>
</feature>
<feature type="transmembrane region" description="Helical" evidence="10">
    <location>
        <begin position="364"/>
        <end position="385"/>
    </location>
</feature>
<comment type="caution">
    <text evidence="11">The sequence shown here is derived from an EMBL/GenBank/DDBJ whole genome shotgun (WGS) entry which is preliminary data.</text>
</comment>
<dbReference type="PANTHER" id="PTHR43298">
    <property type="entry name" value="MULTIDRUG RESISTANCE PROTEIN NORM-RELATED"/>
    <property type="match status" value="1"/>
</dbReference>
<keyword evidence="7" id="KW-0406">Ion transport</keyword>
<comment type="subcellular location">
    <subcellularLocation>
        <location evidence="1">Cell inner membrane</location>
        <topology evidence="1">Multi-pass membrane protein</topology>
    </subcellularLocation>
</comment>
<dbReference type="NCBIfam" id="TIGR00797">
    <property type="entry name" value="matE"/>
    <property type="match status" value="1"/>
</dbReference>
<evidence type="ECO:0000256" key="10">
    <source>
        <dbReference type="SAM" id="Phobius"/>
    </source>
</evidence>
<dbReference type="GO" id="GO:0005886">
    <property type="term" value="C:plasma membrane"/>
    <property type="evidence" value="ECO:0007669"/>
    <property type="project" value="UniProtKB-SubCell"/>
</dbReference>
<sequence>MTSAPPSAAADASLKWHVGRTLSLAWPVMGARIGMILMITVDSIMAGQAGKTALAHYGISLAPHVFVLVVGIGFLVGTIVLVGQADGAGRSRECGAIWHRSMMIAAGLGVVFGAFLLFGETILLLLGQSESMAAGGGRALLWFAPGMPAAMMYLATSFFLEGIGRPHAGMVVSLLGNLPNAALNWLLIEGHMGAPAMGAAGATLATTVTRWIILAALVAYVFRMADGERYGVRAAHAAGWQMVRRLARLGTPLAVATGLESASFMTMASFAGRLGETQMAAYQACMNVVSFAFMLAIGLSTATSVRAANAVGRGDRRGLALAGWLGFALLVALMLLLSVLVVWQRDFLASLYSDVDEVRAIARAGYFWVAAVLMFDGGQAVLMGAHRGAADVMVPTAMQGFAFWGVGVPVAYILAFQIGFGVQGILAGIFAGMAVSMLLLAARFTVVSRRPVAAAYT</sequence>
<dbReference type="GO" id="GO:0006811">
    <property type="term" value="P:monoatomic ion transport"/>
    <property type="evidence" value="ECO:0007669"/>
    <property type="project" value="UniProtKB-KW"/>
</dbReference>
<dbReference type="InterPro" id="IPR050222">
    <property type="entry name" value="MATE_MdtK"/>
</dbReference>
<evidence type="ECO:0000256" key="5">
    <source>
        <dbReference type="ARBA" id="ARBA00022692"/>
    </source>
</evidence>
<evidence type="ECO:0000256" key="4">
    <source>
        <dbReference type="ARBA" id="ARBA00022475"/>
    </source>
</evidence>
<dbReference type="Proteomes" id="UP000253941">
    <property type="component" value="Unassembled WGS sequence"/>
</dbReference>